<sequence>MTDFRFLSISLYFSSPIPNQNAVLLPHLMKSNFAERCQTFFFIENSRLMNPCFLNSHFCFDTFYCVVIIMQLLHPSLFGRPAHVLSHQPSALQTCPLQPGSSYSQAVA</sequence>
<organism evidence="1 2">
    <name type="scientific">Populus trichocarpa</name>
    <name type="common">Western balsam poplar</name>
    <name type="synonym">Populus balsamifera subsp. trichocarpa</name>
    <dbReference type="NCBI Taxonomy" id="3694"/>
    <lineage>
        <taxon>Eukaryota</taxon>
        <taxon>Viridiplantae</taxon>
        <taxon>Streptophyta</taxon>
        <taxon>Embryophyta</taxon>
        <taxon>Tracheophyta</taxon>
        <taxon>Spermatophyta</taxon>
        <taxon>Magnoliopsida</taxon>
        <taxon>eudicotyledons</taxon>
        <taxon>Gunneridae</taxon>
        <taxon>Pentapetalae</taxon>
        <taxon>rosids</taxon>
        <taxon>fabids</taxon>
        <taxon>Malpighiales</taxon>
        <taxon>Salicaceae</taxon>
        <taxon>Saliceae</taxon>
        <taxon>Populus</taxon>
    </lineage>
</organism>
<comment type="caution">
    <text evidence="1">The sequence shown here is derived from an EMBL/GenBank/DDBJ whole genome shotgun (WGS) entry which is preliminary data.</text>
</comment>
<proteinExistence type="predicted"/>
<gene>
    <name evidence="1" type="ORF">POPTR_001G410477v4</name>
</gene>
<dbReference type="Proteomes" id="UP000006729">
    <property type="component" value="Chromosome 1"/>
</dbReference>
<dbReference type="EMBL" id="CM009290">
    <property type="protein sequence ID" value="KAI9403381.1"/>
    <property type="molecule type" value="Genomic_DNA"/>
</dbReference>
<name>A0ACC0TPA6_POPTR</name>
<protein>
    <submittedName>
        <fullName evidence="1">Uncharacterized protein</fullName>
    </submittedName>
</protein>
<reference evidence="1 2" key="1">
    <citation type="journal article" date="2006" name="Science">
        <title>The genome of black cottonwood, Populus trichocarpa (Torr. &amp; Gray).</title>
        <authorList>
            <person name="Tuskan G.A."/>
            <person name="Difazio S."/>
            <person name="Jansson S."/>
            <person name="Bohlmann J."/>
            <person name="Grigoriev I."/>
            <person name="Hellsten U."/>
            <person name="Putnam N."/>
            <person name="Ralph S."/>
            <person name="Rombauts S."/>
            <person name="Salamov A."/>
            <person name="Schein J."/>
            <person name="Sterck L."/>
            <person name="Aerts A."/>
            <person name="Bhalerao R.R."/>
            <person name="Bhalerao R.P."/>
            <person name="Blaudez D."/>
            <person name="Boerjan W."/>
            <person name="Brun A."/>
            <person name="Brunner A."/>
            <person name="Busov V."/>
            <person name="Campbell M."/>
            <person name="Carlson J."/>
            <person name="Chalot M."/>
            <person name="Chapman J."/>
            <person name="Chen G.L."/>
            <person name="Cooper D."/>
            <person name="Coutinho P.M."/>
            <person name="Couturier J."/>
            <person name="Covert S."/>
            <person name="Cronk Q."/>
            <person name="Cunningham R."/>
            <person name="Davis J."/>
            <person name="Degroeve S."/>
            <person name="Dejardin A."/>
            <person name="Depamphilis C."/>
            <person name="Detter J."/>
            <person name="Dirks B."/>
            <person name="Dubchak I."/>
            <person name="Duplessis S."/>
            <person name="Ehlting J."/>
            <person name="Ellis B."/>
            <person name="Gendler K."/>
            <person name="Goodstein D."/>
            <person name="Gribskov M."/>
            <person name="Grimwood J."/>
            <person name="Groover A."/>
            <person name="Gunter L."/>
            <person name="Hamberger B."/>
            <person name="Heinze B."/>
            <person name="Helariutta Y."/>
            <person name="Henrissat B."/>
            <person name="Holligan D."/>
            <person name="Holt R."/>
            <person name="Huang W."/>
            <person name="Islam-Faridi N."/>
            <person name="Jones S."/>
            <person name="Jones-Rhoades M."/>
            <person name="Jorgensen R."/>
            <person name="Joshi C."/>
            <person name="Kangasjarvi J."/>
            <person name="Karlsson J."/>
            <person name="Kelleher C."/>
            <person name="Kirkpatrick R."/>
            <person name="Kirst M."/>
            <person name="Kohler A."/>
            <person name="Kalluri U."/>
            <person name="Larimer F."/>
            <person name="Leebens-Mack J."/>
            <person name="Leple J.C."/>
            <person name="Locascio P."/>
            <person name="Lou Y."/>
            <person name="Lucas S."/>
            <person name="Martin F."/>
            <person name="Montanini B."/>
            <person name="Napoli C."/>
            <person name="Nelson D.R."/>
            <person name="Nelson C."/>
            <person name="Nieminen K."/>
            <person name="Nilsson O."/>
            <person name="Pereda V."/>
            <person name="Peter G."/>
            <person name="Philippe R."/>
            <person name="Pilate G."/>
            <person name="Poliakov A."/>
            <person name="Razumovskaya J."/>
            <person name="Richardson P."/>
            <person name="Rinaldi C."/>
            <person name="Ritland K."/>
            <person name="Rouze P."/>
            <person name="Ryaboy D."/>
            <person name="Schmutz J."/>
            <person name="Schrader J."/>
            <person name="Segerman B."/>
            <person name="Shin H."/>
            <person name="Siddiqui A."/>
            <person name="Sterky F."/>
            <person name="Terry A."/>
            <person name="Tsai C.J."/>
            <person name="Uberbacher E."/>
            <person name="Unneberg P."/>
            <person name="Vahala J."/>
            <person name="Wall K."/>
            <person name="Wessler S."/>
            <person name="Yang G."/>
            <person name="Yin T."/>
            <person name="Douglas C."/>
            <person name="Marra M."/>
            <person name="Sandberg G."/>
            <person name="Van de Peer Y."/>
            <person name="Rokhsar D."/>
        </authorList>
    </citation>
    <scope>NUCLEOTIDE SEQUENCE [LARGE SCALE GENOMIC DNA]</scope>
    <source>
        <strain evidence="2">cv. Nisqually</strain>
    </source>
</reference>
<accession>A0ACC0TPA6</accession>
<evidence type="ECO:0000313" key="1">
    <source>
        <dbReference type="EMBL" id="KAI9403381.1"/>
    </source>
</evidence>
<evidence type="ECO:0000313" key="2">
    <source>
        <dbReference type="Proteomes" id="UP000006729"/>
    </source>
</evidence>
<keyword evidence="2" id="KW-1185">Reference proteome</keyword>